<evidence type="ECO:0000313" key="2">
    <source>
        <dbReference type="EMBL" id="CAL1357984.1"/>
    </source>
</evidence>
<accession>A0AAV2CN33</accession>
<dbReference type="EMBL" id="OZ034813">
    <property type="protein sequence ID" value="CAL1357984.1"/>
    <property type="molecule type" value="Genomic_DNA"/>
</dbReference>
<sequence length="261" mass="29609">MEHLFLYCPVARAIWDHSGLEYLGEGLPHHTFPLFLKRLLELIHQPSLVMAVVAVLWRIWRSRNWVVFEGKQFGIPVLMRQFHQQYEEWMALPADGRPMVRSRVVPAEADVGDSRLICRWDGATKSGSHSAGGMVLLTPDRMLLLAKGGQFPSLEAPAMVEFLTLREAITWCLDSGLTEVRFEGDAKVLIDKINQGDARENRLGAILEEIGLLLGAQPGFSVRFIGRENNRVAHVVARKTLSLSPTMYRSFDFRVWLVSRM</sequence>
<dbReference type="Gene3D" id="3.30.420.10">
    <property type="entry name" value="Ribonuclease H-like superfamily/Ribonuclease H"/>
    <property type="match status" value="1"/>
</dbReference>
<evidence type="ECO:0000313" key="3">
    <source>
        <dbReference type="Proteomes" id="UP001497516"/>
    </source>
</evidence>
<dbReference type="InterPro" id="IPR002156">
    <property type="entry name" value="RNaseH_domain"/>
</dbReference>
<dbReference type="Pfam" id="PF13456">
    <property type="entry name" value="RVT_3"/>
    <property type="match status" value="1"/>
</dbReference>
<proteinExistence type="predicted"/>
<dbReference type="InterPro" id="IPR044730">
    <property type="entry name" value="RNase_H-like_dom_plant"/>
</dbReference>
<dbReference type="PANTHER" id="PTHR47074:SF48">
    <property type="entry name" value="POLYNUCLEOTIDYL TRANSFERASE, RIBONUCLEASE H-LIKE SUPERFAMILY PROTEIN"/>
    <property type="match status" value="1"/>
</dbReference>
<dbReference type="GO" id="GO:0004523">
    <property type="term" value="F:RNA-DNA hybrid ribonuclease activity"/>
    <property type="evidence" value="ECO:0007669"/>
    <property type="project" value="InterPro"/>
</dbReference>
<dbReference type="AlphaFoldDB" id="A0AAV2CN33"/>
<dbReference type="PANTHER" id="PTHR47074">
    <property type="entry name" value="BNAC02G40300D PROTEIN"/>
    <property type="match status" value="1"/>
</dbReference>
<dbReference type="GO" id="GO:0003676">
    <property type="term" value="F:nucleic acid binding"/>
    <property type="evidence" value="ECO:0007669"/>
    <property type="project" value="InterPro"/>
</dbReference>
<keyword evidence="3" id="KW-1185">Reference proteome</keyword>
<dbReference type="Proteomes" id="UP001497516">
    <property type="component" value="Chromosome 1"/>
</dbReference>
<dbReference type="InterPro" id="IPR036397">
    <property type="entry name" value="RNaseH_sf"/>
</dbReference>
<feature type="domain" description="RNase H type-1" evidence="1">
    <location>
        <begin position="121"/>
        <end position="239"/>
    </location>
</feature>
<organism evidence="2 3">
    <name type="scientific">Linum trigynum</name>
    <dbReference type="NCBI Taxonomy" id="586398"/>
    <lineage>
        <taxon>Eukaryota</taxon>
        <taxon>Viridiplantae</taxon>
        <taxon>Streptophyta</taxon>
        <taxon>Embryophyta</taxon>
        <taxon>Tracheophyta</taxon>
        <taxon>Spermatophyta</taxon>
        <taxon>Magnoliopsida</taxon>
        <taxon>eudicotyledons</taxon>
        <taxon>Gunneridae</taxon>
        <taxon>Pentapetalae</taxon>
        <taxon>rosids</taxon>
        <taxon>fabids</taxon>
        <taxon>Malpighiales</taxon>
        <taxon>Linaceae</taxon>
        <taxon>Linum</taxon>
    </lineage>
</organism>
<evidence type="ECO:0000259" key="1">
    <source>
        <dbReference type="Pfam" id="PF13456"/>
    </source>
</evidence>
<reference evidence="2 3" key="1">
    <citation type="submission" date="2024-04" db="EMBL/GenBank/DDBJ databases">
        <authorList>
            <person name="Fracassetti M."/>
        </authorList>
    </citation>
    <scope>NUCLEOTIDE SEQUENCE [LARGE SCALE GENOMIC DNA]</scope>
</reference>
<dbReference type="InterPro" id="IPR052929">
    <property type="entry name" value="RNase_H-like_EbsB-rel"/>
</dbReference>
<gene>
    <name evidence="2" type="ORF">LTRI10_LOCUS5574</name>
</gene>
<name>A0AAV2CN33_9ROSI</name>
<dbReference type="CDD" id="cd06222">
    <property type="entry name" value="RNase_H_like"/>
    <property type="match status" value="1"/>
</dbReference>
<protein>
    <recommendedName>
        <fullName evidence="1">RNase H type-1 domain-containing protein</fullName>
    </recommendedName>
</protein>